<dbReference type="EMBL" id="BSSV01000001">
    <property type="protein sequence ID" value="GLX84759.1"/>
    <property type="molecule type" value="Genomic_DNA"/>
</dbReference>
<keyword evidence="2 11" id="KW-0808">Transferase</keyword>
<dbReference type="InterPro" id="IPR038249">
    <property type="entry name" value="PolIII_tau_V_sf"/>
</dbReference>
<keyword evidence="15" id="KW-1185">Reference proteome</keyword>
<evidence type="ECO:0000256" key="11">
    <source>
        <dbReference type="RuleBase" id="RU364063"/>
    </source>
</evidence>
<dbReference type="InterPro" id="IPR045085">
    <property type="entry name" value="HLD_clamp_pol_III_gamma_tau"/>
</dbReference>
<evidence type="ECO:0000256" key="2">
    <source>
        <dbReference type="ARBA" id="ARBA00022679"/>
    </source>
</evidence>
<dbReference type="SMART" id="SM00382">
    <property type="entry name" value="AAA"/>
    <property type="match status" value="1"/>
</dbReference>
<evidence type="ECO:0000259" key="13">
    <source>
        <dbReference type="SMART" id="SM00382"/>
    </source>
</evidence>
<dbReference type="NCBIfam" id="NF005942">
    <property type="entry name" value="PRK07994.1"/>
    <property type="match status" value="1"/>
</dbReference>
<evidence type="ECO:0000256" key="4">
    <source>
        <dbReference type="ARBA" id="ARBA00022705"/>
    </source>
</evidence>
<dbReference type="PANTHER" id="PTHR11669:SF0">
    <property type="entry name" value="PROTEIN STICHEL-LIKE 2"/>
    <property type="match status" value="1"/>
</dbReference>
<comment type="function">
    <text evidence="11">DNA polymerase III is a complex, multichain enzyme responsible for most of the replicative synthesis in bacteria. This DNA polymerase also exhibits 3' to 5' exonuclease activity.</text>
</comment>
<dbReference type="RefSeq" id="WP_284296378.1">
    <property type="nucleotide sequence ID" value="NZ_BSSV01000001.1"/>
</dbReference>
<evidence type="ECO:0000256" key="10">
    <source>
        <dbReference type="ARBA" id="ARBA00049244"/>
    </source>
</evidence>
<dbReference type="InterPro" id="IPR027417">
    <property type="entry name" value="P-loop_NTPase"/>
</dbReference>
<reference evidence="14 15" key="1">
    <citation type="submission" date="2023-03" db="EMBL/GenBank/DDBJ databases">
        <title>Thalassotalea loyana LMG 22536T draft genome sequence.</title>
        <authorList>
            <person name="Sawabe T."/>
        </authorList>
    </citation>
    <scope>NUCLEOTIDE SEQUENCE [LARGE SCALE GENOMIC DNA]</scope>
    <source>
        <strain evidence="14 15">LMG 22536</strain>
    </source>
</reference>
<dbReference type="NCBIfam" id="TIGR02397">
    <property type="entry name" value="dnaX_nterm"/>
    <property type="match status" value="1"/>
</dbReference>
<keyword evidence="5" id="KW-0479">Metal-binding</keyword>
<evidence type="ECO:0000256" key="5">
    <source>
        <dbReference type="ARBA" id="ARBA00022723"/>
    </source>
</evidence>
<dbReference type="InterPro" id="IPR050238">
    <property type="entry name" value="DNA_Rep/Repair_Clamp_Loader"/>
</dbReference>
<keyword evidence="7" id="KW-0862">Zinc</keyword>
<keyword evidence="9 11" id="KW-0239">DNA-directed DNA polymerase</keyword>
<evidence type="ECO:0000256" key="6">
    <source>
        <dbReference type="ARBA" id="ARBA00022741"/>
    </source>
</evidence>
<dbReference type="Pfam" id="PF13177">
    <property type="entry name" value="DNA_pol3_delta2"/>
    <property type="match status" value="1"/>
</dbReference>
<organism evidence="14 15">
    <name type="scientific">Thalassotalea loyana</name>
    <dbReference type="NCBI Taxonomy" id="280483"/>
    <lineage>
        <taxon>Bacteria</taxon>
        <taxon>Pseudomonadati</taxon>
        <taxon>Pseudomonadota</taxon>
        <taxon>Gammaproteobacteria</taxon>
        <taxon>Alteromonadales</taxon>
        <taxon>Colwelliaceae</taxon>
        <taxon>Thalassotalea</taxon>
    </lineage>
</organism>
<dbReference type="InterPro" id="IPR008921">
    <property type="entry name" value="DNA_pol3_clamp-load_cplx_C"/>
</dbReference>
<comment type="subunit">
    <text evidence="11">DNA polymerase III contains a core (composed of alpha, epsilon and theta chains) that associates with a tau subunit. This core dimerizes to form the POLIII' complex. PolIII' associates with the gamma complex (composed of gamma, delta, delta', psi and chi chains) and with the beta chain to form the complete DNA polymerase III complex.</text>
</comment>
<comment type="similarity">
    <text evidence="1 11">Belongs to the DnaX/STICHEL family.</text>
</comment>
<dbReference type="Gene3D" id="1.20.272.10">
    <property type="match status" value="1"/>
</dbReference>
<keyword evidence="8 11" id="KW-0067">ATP-binding</keyword>
<keyword evidence="4 11" id="KW-0235">DNA replication</keyword>
<dbReference type="Gene3D" id="1.10.8.60">
    <property type="match status" value="1"/>
</dbReference>
<dbReference type="Pfam" id="PF22608">
    <property type="entry name" value="DNAX_ATPase_lid"/>
    <property type="match status" value="1"/>
</dbReference>
<dbReference type="PRINTS" id="PR00300">
    <property type="entry name" value="CLPPROTEASEA"/>
</dbReference>
<dbReference type="SUPFAM" id="SSF48019">
    <property type="entry name" value="post-AAA+ oligomerization domain-like"/>
    <property type="match status" value="1"/>
</dbReference>
<dbReference type="NCBIfam" id="NF004046">
    <property type="entry name" value="PRK05563.1"/>
    <property type="match status" value="1"/>
</dbReference>
<evidence type="ECO:0000256" key="12">
    <source>
        <dbReference type="SAM" id="MobiDB-lite"/>
    </source>
</evidence>
<evidence type="ECO:0000256" key="8">
    <source>
        <dbReference type="ARBA" id="ARBA00022840"/>
    </source>
</evidence>
<dbReference type="Proteomes" id="UP001157134">
    <property type="component" value="Unassembled WGS sequence"/>
</dbReference>
<dbReference type="EC" id="2.7.7.7" evidence="11"/>
<comment type="caution">
    <text evidence="14">The sequence shown here is derived from an EMBL/GenBank/DDBJ whole genome shotgun (WGS) entry which is preliminary data.</text>
</comment>
<dbReference type="InterPro" id="IPR021029">
    <property type="entry name" value="DNA_pol_III_tau_dom-5"/>
</dbReference>
<evidence type="ECO:0000313" key="14">
    <source>
        <dbReference type="EMBL" id="GLX84759.1"/>
    </source>
</evidence>
<keyword evidence="3 11" id="KW-0548">Nucleotidyltransferase</keyword>
<accession>A0ABQ6HB46</accession>
<gene>
    <name evidence="11" type="primary">dnaX</name>
    <name evidence="14" type="ORF">tloyanaT_10110</name>
</gene>
<name>A0ABQ6HB46_9GAMM</name>
<dbReference type="Gene3D" id="3.40.50.300">
    <property type="entry name" value="P-loop containing nucleotide triphosphate hydrolases"/>
    <property type="match status" value="1"/>
</dbReference>
<dbReference type="Pfam" id="PF12170">
    <property type="entry name" value="DNA_pol3_tau_5"/>
    <property type="match status" value="1"/>
</dbReference>
<protein>
    <recommendedName>
        <fullName evidence="11">DNA polymerase III subunit gamma/tau</fullName>
        <ecNumber evidence="11">2.7.7.7</ecNumber>
    </recommendedName>
</protein>
<dbReference type="InterPro" id="IPR003593">
    <property type="entry name" value="AAA+_ATPase"/>
</dbReference>
<proteinExistence type="inferred from homology"/>
<feature type="compositionally biased region" description="Basic and acidic residues" evidence="12">
    <location>
        <begin position="414"/>
        <end position="428"/>
    </location>
</feature>
<dbReference type="CDD" id="cd18137">
    <property type="entry name" value="HLD_clamp_pol_III_gamma_tau"/>
    <property type="match status" value="1"/>
</dbReference>
<evidence type="ECO:0000256" key="7">
    <source>
        <dbReference type="ARBA" id="ARBA00022833"/>
    </source>
</evidence>
<dbReference type="InterPro" id="IPR012763">
    <property type="entry name" value="DNA_pol_III_sug/sutau_N"/>
</dbReference>
<evidence type="ECO:0000256" key="9">
    <source>
        <dbReference type="ARBA" id="ARBA00022932"/>
    </source>
</evidence>
<dbReference type="Gene3D" id="3.30.300.150">
    <property type="entry name" value="DNA polymerase III, tau subunit, domain V"/>
    <property type="match status" value="1"/>
</dbReference>
<dbReference type="Pfam" id="PF12169">
    <property type="entry name" value="DNA_pol3_gamma3"/>
    <property type="match status" value="1"/>
</dbReference>
<evidence type="ECO:0000313" key="15">
    <source>
        <dbReference type="Proteomes" id="UP001157134"/>
    </source>
</evidence>
<comment type="catalytic activity">
    <reaction evidence="10 11">
        <text>DNA(n) + a 2'-deoxyribonucleoside 5'-triphosphate = DNA(n+1) + diphosphate</text>
        <dbReference type="Rhea" id="RHEA:22508"/>
        <dbReference type="Rhea" id="RHEA-COMP:17339"/>
        <dbReference type="Rhea" id="RHEA-COMP:17340"/>
        <dbReference type="ChEBI" id="CHEBI:33019"/>
        <dbReference type="ChEBI" id="CHEBI:61560"/>
        <dbReference type="ChEBI" id="CHEBI:173112"/>
        <dbReference type="EC" id="2.7.7.7"/>
    </reaction>
</comment>
<keyword evidence="6 11" id="KW-0547">Nucleotide-binding</keyword>
<feature type="domain" description="AAA+ ATPase" evidence="13">
    <location>
        <begin position="37"/>
        <end position="178"/>
    </location>
</feature>
<sequence length="723" mass="80685">MSYQVLARKWRPKDFSQLMGQEHVVSVLYNALDQERLHHAYLFTGTRGVGKTTIARIFAKSLNCEQGISANPCGQCETCLDIDNGRYIDLLEIDAASKTKVDDTREILDNVQYAPSRGRFKVYLIDEVHMLSRNSFNALLKTLEEPPEHVKFILATTDPQKLPITVLSRCLQFHLKALTVEQIKQQLSKVLEAEKVDVEPMALTMLAKAARGSMRDCLSLTDQAIAQGRGSISFDNVQAMLGGVDHQWAFNILTCLIKQDGQALMALSQEIATYAPNYSQVLAQVIQLLHQIALAQVVGNHFDYTDEQQVLFDKYCQLMSPEDVQLFYQIALQGRKDLSLSLDEQAGFDMVLLRMLAFRPMARPSAQVVSQQESSVGDVDSLITLPTSVATQKIAEPVSASVTEQSEVAPEQDYSVHRSSDVVESTPEHELEVDDVHTLNAEQDEILAQATQQGFDSIELQVEVAEQVRSDEPIVKPPHIDSIAPESDAAPSPLVEAPVIVPDVIDTQDGIVEQPQMISSEPQANLSEVTSEILATRNMLRSRKKGLEKPEKKLGDATERQTVPALNATADLPDESELPEQPYTPEIIDPATIKKANQVDKWAFMIDAMGLGGRIRQLAINAIISDKSDDDNLYLLLDQNTKHLQSESAHEQLQSFISQYLKKPVTVHIEIIEQTQTAPFNIQTDINEKRLDYAIEIIKSDDVVHRLTTEFQAQLDEESIQPR</sequence>
<evidence type="ECO:0000256" key="1">
    <source>
        <dbReference type="ARBA" id="ARBA00006360"/>
    </source>
</evidence>
<feature type="region of interest" description="Disordered" evidence="12">
    <location>
        <begin position="401"/>
        <end position="428"/>
    </location>
</feature>
<dbReference type="SUPFAM" id="SSF52540">
    <property type="entry name" value="P-loop containing nucleoside triphosphate hydrolases"/>
    <property type="match status" value="1"/>
</dbReference>
<dbReference type="CDD" id="cd00009">
    <property type="entry name" value="AAA"/>
    <property type="match status" value="1"/>
</dbReference>
<evidence type="ECO:0000256" key="3">
    <source>
        <dbReference type="ARBA" id="ARBA00022695"/>
    </source>
</evidence>
<dbReference type="PANTHER" id="PTHR11669">
    <property type="entry name" value="REPLICATION FACTOR C / DNA POLYMERASE III GAMMA-TAU SUBUNIT"/>
    <property type="match status" value="1"/>
</dbReference>
<dbReference type="InterPro" id="IPR022754">
    <property type="entry name" value="DNA_pol_III_gamma-3"/>
</dbReference>
<dbReference type="InterPro" id="IPR001270">
    <property type="entry name" value="ClpA/B"/>
</dbReference>